<dbReference type="Gene3D" id="1.20.1080.10">
    <property type="entry name" value="Glycerol uptake facilitator protein"/>
    <property type="match status" value="1"/>
</dbReference>
<dbReference type="Proteomes" id="UP000000753">
    <property type="component" value="Chromosome"/>
</dbReference>
<sequence>MAENSQTKRLPIIEQVESHLSQKTALKPSMYQQAERYGADKVVKAHWQSFGLAVFAGAFIALAFVFYITVTTGSTGPWGLMRLAGGLAFSLGLMLVVICGGELFTSTVLSSVAWAQKQVSTLSLLKCWGRVYVGNFIGAMLMLLLIVVAGMQNLNESHWGLNALNIAQHKLHHGWWQAFVLGMLCNMLVCLVVWMTFSSKDALTKAILLMLPVAMFVSSGFEHSIANLFMVPLGIVLANISDPAWFAALNVTQEQFSDLTVTNFILNNLIPVTLGNIVGGGLFVGLGYWLIEKANPSPSLHVMTQHKQSALAEVISLADLEKNNQTHFVEQTFAEPSQAQSPKSAYLSSGVKNMPKTIQKLNVSDLMNPAPFTLTADISIYEGLKRLTESASRGAPVINEQQQLLGFVSQQDLLRSLWSEEFARGVSFKVADLMQTQVLTVSPSDAVADLIELMVVDREKLFPVNDSGMLIGNTFKSYEERLRGANASKPSVFPVVEGGILCGVITREDIAQKVCQVYKF</sequence>
<dbReference type="KEGG" id="swp:swp_1954"/>
<dbReference type="InterPro" id="IPR024002">
    <property type="entry name" value="For/NO2_transpt_CS"/>
</dbReference>
<feature type="transmembrane region" description="Helical" evidence="8">
    <location>
        <begin position="131"/>
        <end position="154"/>
    </location>
</feature>
<evidence type="ECO:0000256" key="5">
    <source>
        <dbReference type="ARBA" id="ARBA00049660"/>
    </source>
</evidence>
<dbReference type="GO" id="GO:0015499">
    <property type="term" value="F:formate transmembrane transporter activity"/>
    <property type="evidence" value="ECO:0007669"/>
    <property type="project" value="UniProtKB-UniRule"/>
</dbReference>
<name>B8CLR0_SHEPW</name>
<organism evidence="10 11">
    <name type="scientific">Shewanella piezotolerans (strain WP3 / JCM 13877)</name>
    <dbReference type="NCBI Taxonomy" id="225849"/>
    <lineage>
        <taxon>Bacteria</taxon>
        <taxon>Pseudomonadati</taxon>
        <taxon>Pseudomonadota</taxon>
        <taxon>Gammaproteobacteria</taxon>
        <taxon>Alteromonadales</taxon>
        <taxon>Shewanellaceae</taxon>
        <taxon>Shewanella</taxon>
    </lineage>
</organism>
<comment type="similarity">
    <text evidence="5">Belongs to the FNT transporter (TC 1.A.16) family.</text>
</comment>
<accession>B8CLR0</accession>
<dbReference type="Pfam" id="PF00571">
    <property type="entry name" value="CBS"/>
    <property type="match status" value="2"/>
</dbReference>
<dbReference type="NCBIfam" id="TIGR00790">
    <property type="entry name" value="fnt"/>
    <property type="match status" value="1"/>
</dbReference>
<dbReference type="EMBL" id="CP000472">
    <property type="protein sequence ID" value="ACJ28711.1"/>
    <property type="molecule type" value="Genomic_DNA"/>
</dbReference>
<feature type="transmembrane region" description="Helical" evidence="8">
    <location>
        <begin position="88"/>
        <end position="110"/>
    </location>
</feature>
<evidence type="ECO:0000256" key="6">
    <source>
        <dbReference type="NCBIfam" id="TIGR04060"/>
    </source>
</evidence>
<evidence type="ECO:0000256" key="8">
    <source>
        <dbReference type="SAM" id="Phobius"/>
    </source>
</evidence>
<dbReference type="InterPro" id="IPR000292">
    <property type="entry name" value="For/NO2_transpt"/>
</dbReference>
<dbReference type="HOGENOM" id="CLU_036896_4_0_6"/>
<dbReference type="PANTHER" id="PTHR30520:SF6">
    <property type="entry name" value="FORMATE_NITRATE FAMILY TRANSPORTER (EUROFUNG)"/>
    <property type="match status" value="1"/>
</dbReference>
<dbReference type="PANTHER" id="PTHR30520">
    <property type="entry name" value="FORMATE TRANSPORTER-RELATED"/>
    <property type="match status" value="1"/>
</dbReference>
<evidence type="ECO:0000256" key="4">
    <source>
        <dbReference type="ARBA" id="ARBA00023136"/>
    </source>
</evidence>
<dbReference type="InterPro" id="IPR023271">
    <property type="entry name" value="Aquaporin-like"/>
</dbReference>
<dbReference type="InterPro" id="IPR046342">
    <property type="entry name" value="CBS_dom_sf"/>
</dbReference>
<dbReference type="AlphaFoldDB" id="B8CLR0"/>
<evidence type="ECO:0000256" key="2">
    <source>
        <dbReference type="ARBA" id="ARBA00022692"/>
    </source>
</evidence>
<dbReference type="STRING" id="225849.swp_1954"/>
<dbReference type="RefSeq" id="WP_020912086.1">
    <property type="nucleotide sequence ID" value="NC_011566.1"/>
</dbReference>
<dbReference type="Gene3D" id="3.10.580.10">
    <property type="entry name" value="CBS-domain"/>
    <property type="match status" value="1"/>
</dbReference>
<reference evidence="10 11" key="1">
    <citation type="journal article" date="2008" name="PLoS ONE">
        <title>Environmental adaptation: genomic analysis of the piezotolerant and psychrotolerant deep-sea iron reducing bacterium Shewanella piezotolerans WP3.</title>
        <authorList>
            <person name="Wang F."/>
            <person name="Wang J."/>
            <person name="Jian H."/>
            <person name="Zhang B."/>
            <person name="Li S."/>
            <person name="Wang F."/>
            <person name="Zeng X."/>
            <person name="Gao L."/>
            <person name="Bartlett D.H."/>
            <person name="Yu J."/>
            <person name="Hu S."/>
            <person name="Xiao X."/>
        </authorList>
    </citation>
    <scope>NUCLEOTIDE SEQUENCE [LARGE SCALE GENOMIC DNA]</scope>
    <source>
        <strain evidence="11">WP3 / JCM 13877</strain>
    </source>
</reference>
<proteinExistence type="inferred from homology"/>
<keyword evidence="3 8" id="KW-1133">Transmembrane helix</keyword>
<dbReference type="InterPro" id="IPR000644">
    <property type="entry name" value="CBS_dom"/>
</dbReference>
<evidence type="ECO:0000313" key="11">
    <source>
        <dbReference type="Proteomes" id="UP000000753"/>
    </source>
</evidence>
<evidence type="ECO:0000256" key="1">
    <source>
        <dbReference type="ARBA" id="ARBA00004141"/>
    </source>
</evidence>
<feature type="domain" description="CBS" evidence="9">
    <location>
        <begin position="367"/>
        <end position="424"/>
    </location>
</feature>
<dbReference type="NCBIfam" id="TIGR04060">
    <property type="entry name" value="formate_focA"/>
    <property type="match status" value="1"/>
</dbReference>
<gene>
    <name evidence="10" type="ordered locus">swp_1954</name>
</gene>
<dbReference type="Pfam" id="PF01226">
    <property type="entry name" value="Form_Nir_trans"/>
    <property type="match status" value="1"/>
</dbReference>
<comment type="subcellular location">
    <subcellularLocation>
        <location evidence="1">Membrane</location>
        <topology evidence="1">Multi-pass membrane protein</topology>
    </subcellularLocation>
</comment>
<feature type="transmembrane region" description="Helical" evidence="8">
    <location>
        <begin position="269"/>
        <end position="291"/>
    </location>
</feature>
<dbReference type="GO" id="GO:0005886">
    <property type="term" value="C:plasma membrane"/>
    <property type="evidence" value="ECO:0007669"/>
    <property type="project" value="UniProtKB-UniRule"/>
</dbReference>
<evidence type="ECO:0000313" key="10">
    <source>
        <dbReference type="EMBL" id="ACJ28711.1"/>
    </source>
</evidence>
<feature type="transmembrane region" description="Helical" evidence="8">
    <location>
        <begin position="202"/>
        <end position="221"/>
    </location>
</feature>
<evidence type="ECO:0000256" key="3">
    <source>
        <dbReference type="ARBA" id="ARBA00022989"/>
    </source>
</evidence>
<evidence type="ECO:0000256" key="7">
    <source>
        <dbReference type="PROSITE-ProRule" id="PRU00703"/>
    </source>
</evidence>
<evidence type="ECO:0000259" key="9">
    <source>
        <dbReference type="PROSITE" id="PS51371"/>
    </source>
</evidence>
<dbReference type="PROSITE" id="PS01005">
    <property type="entry name" value="FORMATE_NITRITE_TP_1"/>
    <property type="match status" value="1"/>
</dbReference>
<dbReference type="eggNOG" id="COG2116">
    <property type="taxonomic scope" value="Bacteria"/>
</dbReference>
<dbReference type="PROSITE" id="PS51371">
    <property type="entry name" value="CBS"/>
    <property type="match status" value="1"/>
</dbReference>
<dbReference type="OrthoDB" id="9786493at2"/>
<keyword evidence="2 8" id="KW-0812">Transmembrane</keyword>
<dbReference type="SMART" id="SM00116">
    <property type="entry name" value="CBS"/>
    <property type="match status" value="2"/>
</dbReference>
<dbReference type="SUPFAM" id="SSF54631">
    <property type="entry name" value="CBS-domain pair"/>
    <property type="match status" value="1"/>
</dbReference>
<keyword evidence="7" id="KW-0129">CBS domain</keyword>
<dbReference type="eggNOG" id="COG0517">
    <property type="taxonomic scope" value="Bacteria"/>
</dbReference>
<dbReference type="InterPro" id="IPR023999">
    <property type="entry name" value="Formate_transptr_FocA"/>
</dbReference>
<feature type="transmembrane region" description="Helical" evidence="8">
    <location>
        <begin position="227"/>
        <end position="248"/>
    </location>
</feature>
<keyword evidence="4 8" id="KW-0472">Membrane</keyword>
<keyword evidence="11" id="KW-1185">Reference proteome</keyword>
<feature type="transmembrane region" description="Helical" evidence="8">
    <location>
        <begin position="50"/>
        <end position="68"/>
    </location>
</feature>
<feature type="transmembrane region" description="Helical" evidence="8">
    <location>
        <begin position="174"/>
        <end position="195"/>
    </location>
</feature>
<protein>
    <recommendedName>
        <fullName evidence="6">Formate transporter FocA</fullName>
    </recommendedName>
</protein>